<sequence>MSRRWWAACVAMAAAGLPFPGSAQDAAAPPERIDILIPQQDYDAPLEDCSDEQEAASISGEIIVCRTRRDQREFGYDEERALQRYAAETMNRGDPRAPDFGESCKKNPEKGACIGFGQPPPPALIIDIEALPEAPAGSDADRVSRGLAPRGENAAPEVSPREAHLGLPPPPDRAGEEDEISRPGSASPAAQPSG</sequence>
<comment type="caution">
    <text evidence="4">The sequence shown here is derived from an EMBL/GenBank/DDBJ whole genome shotgun (WGS) entry which is preliminary data.</text>
</comment>
<proteinExistence type="predicted"/>
<evidence type="ECO:0000313" key="6">
    <source>
        <dbReference type="Proteomes" id="UP001238601"/>
    </source>
</evidence>
<name>A0A6I4U7U7_9SPHN</name>
<dbReference type="RefSeq" id="WP_202392386.1">
    <property type="nucleotide sequence ID" value="NZ_JAUSWK010000002.1"/>
</dbReference>
<reference evidence="3 6" key="2">
    <citation type="submission" date="2023-07" db="EMBL/GenBank/DDBJ databases">
        <title>Genomic Encyclopedia of Type Strains, Phase IV (KMG-IV): sequencing the most valuable type-strain genomes for metagenomic binning, comparative biology and taxonomic classification.</title>
        <authorList>
            <person name="Goeker M."/>
        </authorList>
    </citation>
    <scope>NUCLEOTIDE SEQUENCE [LARGE SCALE GENOMIC DNA]</scope>
    <source>
        <strain evidence="3 6">DSM 14432</strain>
    </source>
</reference>
<evidence type="ECO:0000313" key="3">
    <source>
        <dbReference type="EMBL" id="MDQ0566638.1"/>
    </source>
</evidence>
<feature type="region of interest" description="Disordered" evidence="1">
    <location>
        <begin position="127"/>
        <end position="194"/>
    </location>
</feature>
<evidence type="ECO:0000313" key="4">
    <source>
        <dbReference type="EMBL" id="MXP34992.1"/>
    </source>
</evidence>
<accession>A0A6I4U7U7</accession>
<protein>
    <submittedName>
        <fullName evidence="4">Uncharacterized protein</fullName>
    </submittedName>
</protein>
<keyword evidence="6" id="KW-1185">Reference proteome</keyword>
<feature type="chain" id="PRO_5026120256" evidence="2">
    <location>
        <begin position="24"/>
        <end position="194"/>
    </location>
</feature>
<keyword evidence="2" id="KW-0732">Signal</keyword>
<evidence type="ECO:0000313" key="5">
    <source>
        <dbReference type="Proteomes" id="UP000439914"/>
    </source>
</evidence>
<dbReference type="GeneID" id="93687005"/>
<reference evidence="4 5" key="1">
    <citation type="submission" date="2019-12" db="EMBL/GenBank/DDBJ databases">
        <title>Genomic-based taxomic classification of the family Erythrobacteraceae.</title>
        <authorList>
            <person name="Xu L."/>
        </authorList>
    </citation>
    <scope>NUCLEOTIDE SEQUENCE [LARGE SCALE GENOMIC DNA]</scope>
    <source>
        <strain evidence="4 5">CGMCC 1.8703</strain>
    </source>
</reference>
<evidence type="ECO:0000256" key="1">
    <source>
        <dbReference type="SAM" id="MobiDB-lite"/>
    </source>
</evidence>
<evidence type="ECO:0000256" key="2">
    <source>
        <dbReference type="SAM" id="SignalP"/>
    </source>
</evidence>
<dbReference type="EMBL" id="JAUSWK010000002">
    <property type="protein sequence ID" value="MDQ0566638.1"/>
    <property type="molecule type" value="Genomic_DNA"/>
</dbReference>
<dbReference type="EMBL" id="WTYG01000001">
    <property type="protein sequence ID" value="MXP34992.1"/>
    <property type="molecule type" value="Genomic_DNA"/>
</dbReference>
<dbReference type="Proteomes" id="UP000439914">
    <property type="component" value="Unassembled WGS sequence"/>
</dbReference>
<dbReference type="AlphaFoldDB" id="A0A6I4U7U7"/>
<feature type="signal peptide" evidence="2">
    <location>
        <begin position="1"/>
        <end position="23"/>
    </location>
</feature>
<gene>
    <name evidence="4" type="ORF">GRI55_04315</name>
    <name evidence="3" type="ORF">QOZ97_002171</name>
</gene>
<dbReference type="Proteomes" id="UP001238601">
    <property type="component" value="Unassembled WGS sequence"/>
</dbReference>
<organism evidence="4 5">
    <name type="scientific">Qipengyuania citrea</name>
    <dbReference type="NCBI Taxonomy" id="225971"/>
    <lineage>
        <taxon>Bacteria</taxon>
        <taxon>Pseudomonadati</taxon>
        <taxon>Pseudomonadota</taxon>
        <taxon>Alphaproteobacteria</taxon>
        <taxon>Sphingomonadales</taxon>
        <taxon>Erythrobacteraceae</taxon>
        <taxon>Qipengyuania</taxon>
    </lineage>
</organism>